<name>A0A0G1Q5G9_9BACT</name>
<evidence type="ECO:0000313" key="8">
    <source>
        <dbReference type="Proteomes" id="UP000034795"/>
    </source>
</evidence>
<evidence type="ECO:0000256" key="3">
    <source>
        <dbReference type="ARBA" id="ARBA00022722"/>
    </source>
</evidence>
<dbReference type="GO" id="GO:0006308">
    <property type="term" value="P:DNA catabolic process"/>
    <property type="evidence" value="ECO:0007669"/>
    <property type="project" value="UniProtKB-UniRule"/>
</dbReference>
<gene>
    <name evidence="7" type="ORF">UX57_C0022G0003</name>
</gene>
<dbReference type="Pfam" id="PF02609">
    <property type="entry name" value="Exonuc_VII_S"/>
    <property type="match status" value="1"/>
</dbReference>
<dbReference type="GO" id="GO:0008855">
    <property type="term" value="F:exodeoxyribonuclease VII activity"/>
    <property type="evidence" value="ECO:0007669"/>
    <property type="project" value="UniProtKB-UniRule"/>
</dbReference>
<dbReference type="EC" id="3.1.11.6" evidence="6"/>
<comment type="similarity">
    <text evidence="1">Belongs to the XseB family.</text>
</comment>
<sequence length="71" mass="8130">MTAKKTAKINFAQAFRELEQITAWFESEAQTDLDEGLKKFERGLALASLLKARLGEVEQKVQEIKKQYAIE</sequence>
<dbReference type="InterPro" id="IPR037004">
    <property type="entry name" value="Exonuc_VII_ssu_sf"/>
</dbReference>
<evidence type="ECO:0000256" key="6">
    <source>
        <dbReference type="NCBIfam" id="TIGR01280"/>
    </source>
</evidence>
<evidence type="ECO:0000256" key="2">
    <source>
        <dbReference type="ARBA" id="ARBA00022490"/>
    </source>
</evidence>
<evidence type="ECO:0000256" key="4">
    <source>
        <dbReference type="ARBA" id="ARBA00022801"/>
    </source>
</evidence>
<evidence type="ECO:0000256" key="5">
    <source>
        <dbReference type="ARBA" id="ARBA00022839"/>
    </source>
</evidence>
<dbReference type="Proteomes" id="UP000034795">
    <property type="component" value="Unassembled WGS sequence"/>
</dbReference>
<dbReference type="SUPFAM" id="SSF116842">
    <property type="entry name" value="XseB-like"/>
    <property type="match status" value="1"/>
</dbReference>
<dbReference type="GO" id="GO:0009318">
    <property type="term" value="C:exodeoxyribonuclease VII complex"/>
    <property type="evidence" value="ECO:0007669"/>
    <property type="project" value="UniProtKB-UniRule"/>
</dbReference>
<comment type="caution">
    <text evidence="7">The sequence shown here is derived from an EMBL/GenBank/DDBJ whole genome shotgun (WGS) entry which is preliminary data.</text>
</comment>
<dbReference type="AlphaFoldDB" id="A0A0G1Q5G9"/>
<evidence type="ECO:0000313" key="7">
    <source>
        <dbReference type="EMBL" id="KKU40204.1"/>
    </source>
</evidence>
<dbReference type="InterPro" id="IPR003761">
    <property type="entry name" value="Exonuc_VII_S"/>
</dbReference>
<keyword evidence="3" id="KW-0540">Nuclease</keyword>
<dbReference type="Gene3D" id="1.10.287.1040">
    <property type="entry name" value="Exonuclease VII, small subunit"/>
    <property type="match status" value="1"/>
</dbReference>
<reference evidence="7 8" key="1">
    <citation type="journal article" date="2015" name="Nature">
        <title>rRNA introns, odd ribosomes, and small enigmatic genomes across a large radiation of phyla.</title>
        <authorList>
            <person name="Brown C.T."/>
            <person name="Hug L.A."/>
            <person name="Thomas B.C."/>
            <person name="Sharon I."/>
            <person name="Castelle C.J."/>
            <person name="Singh A."/>
            <person name="Wilkins M.J."/>
            <person name="Williams K.H."/>
            <person name="Banfield J.F."/>
        </authorList>
    </citation>
    <scope>NUCLEOTIDE SEQUENCE [LARGE SCALE GENOMIC DNA]</scope>
</reference>
<dbReference type="EMBL" id="LCMS01000022">
    <property type="protein sequence ID" value="KKU40204.1"/>
    <property type="molecule type" value="Genomic_DNA"/>
</dbReference>
<protein>
    <recommendedName>
        <fullName evidence="6">Exodeoxyribonuclease VII small subunit</fullName>
        <ecNumber evidence="6">3.1.11.6</ecNumber>
    </recommendedName>
</protein>
<evidence type="ECO:0000256" key="1">
    <source>
        <dbReference type="ARBA" id="ARBA00009998"/>
    </source>
</evidence>
<keyword evidence="4" id="KW-0378">Hydrolase</keyword>
<proteinExistence type="inferred from homology"/>
<keyword evidence="5" id="KW-0269">Exonuclease</keyword>
<keyword evidence="2" id="KW-0963">Cytoplasm</keyword>
<dbReference type="NCBIfam" id="TIGR01280">
    <property type="entry name" value="xseB"/>
    <property type="match status" value="1"/>
</dbReference>
<accession>A0A0G1Q5G9</accession>
<organism evidence="7 8">
    <name type="scientific">Candidatus Uhrbacteria bacterium GW2011_GWE2_46_68</name>
    <dbReference type="NCBI Taxonomy" id="1618994"/>
    <lineage>
        <taxon>Bacteria</taxon>
        <taxon>Candidatus Uhriibacteriota</taxon>
    </lineage>
</organism>